<comment type="caution">
    <text evidence="2">The sequence shown here is derived from an EMBL/GenBank/DDBJ whole genome shotgun (WGS) entry which is preliminary data.</text>
</comment>
<dbReference type="EMBL" id="JPDN02000058">
    <property type="protein sequence ID" value="PON20946.1"/>
    <property type="molecule type" value="Genomic_DNA"/>
</dbReference>
<feature type="region of interest" description="Disordered" evidence="1">
    <location>
        <begin position="59"/>
        <end position="83"/>
    </location>
</feature>
<dbReference type="GeneID" id="29988225"/>
<sequence>MAPPEVRRRSRRSQNRPNEPRKARRLGHRGAVRHPSAAYRYNAVYAGRAAEPNAQVTTTQLAGVQQRPAESGHEGADFREPHDIGRTNTAAQEVFSRNALDQSFNSTSLRDTCWYIPRKTAYCVILPSAPGSIDATYLPNPSRARLHETTQRGENMYSWKRLFYTVSYMLQAMSSCPPESKALVEQTCRYVGATSR</sequence>
<reference evidence="2 3" key="1">
    <citation type="journal article" date="2016" name="Genome Announc.">
        <title>Draft Whole-Genome Sequence of Trichoderma gamsii T6085, a Promising Biocontrol Agent of Fusarium Head Blight on Wheat.</title>
        <authorList>
            <person name="Baroncelli R."/>
            <person name="Zapparata A."/>
            <person name="Piaggeschi G."/>
            <person name="Sarrocco S."/>
            <person name="Vannacci G."/>
        </authorList>
    </citation>
    <scope>NUCLEOTIDE SEQUENCE [LARGE SCALE GENOMIC DNA]</scope>
    <source>
        <strain evidence="2 3">T6085</strain>
    </source>
</reference>
<protein>
    <submittedName>
        <fullName evidence="2">Uncharacterized protein</fullName>
    </submittedName>
</protein>
<evidence type="ECO:0000256" key="1">
    <source>
        <dbReference type="SAM" id="MobiDB-lite"/>
    </source>
</evidence>
<name>A0A2P4Z9J7_9HYPO</name>
<keyword evidence="3" id="KW-1185">Reference proteome</keyword>
<dbReference type="Proteomes" id="UP000054821">
    <property type="component" value="Unassembled WGS sequence"/>
</dbReference>
<feature type="compositionally biased region" description="Basic and acidic residues" evidence="1">
    <location>
        <begin position="70"/>
        <end position="83"/>
    </location>
</feature>
<feature type="compositionally biased region" description="Basic residues" evidence="1">
    <location>
        <begin position="22"/>
        <end position="32"/>
    </location>
</feature>
<gene>
    <name evidence="2" type="ORF">TGAM01_v210231</name>
</gene>
<evidence type="ECO:0000313" key="2">
    <source>
        <dbReference type="EMBL" id="PON20946.1"/>
    </source>
</evidence>
<organism evidence="2 3">
    <name type="scientific">Trichoderma gamsii</name>
    <dbReference type="NCBI Taxonomy" id="398673"/>
    <lineage>
        <taxon>Eukaryota</taxon>
        <taxon>Fungi</taxon>
        <taxon>Dikarya</taxon>
        <taxon>Ascomycota</taxon>
        <taxon>Pezizomycotina</taxon>
        <taxon>Sordariomycetes</taxon>
        <taxon>Hypocreomycetidae</taxon>
        <taxon>Hypocreales</taxon>
        <taxon>Hypocreaceae</taxon>
        <taxon>Trichoderma</taxon>
    </lineage>
</organism>
<dbReference type="RefSeq" id="XP_018658677.1">
    <property type="nucleotide sequence ID" value="XM_018808142.1"/>
</dbReference>
<evidence type="ECO:0000313" key="3">
    <source>
        <dbReference type="Proteomes" id="UP000054821"/>
    </source>
</evidence>
<accession>A0A2P4Z9J7</accession>
<dbReference type="AlphaFoldDB" id="A0A2P4Z9J7"/>
<proteinExistence type="predicted"/>
<feature type="region of interest" description="Disordered" evidence="1">
    <location>
        <begin position="1"/>
        <end position="33"/>
    </location>
</feature>